<dbReference type="Gene3D" id="1.10.10.10">
    <property type="entry name" value="Winged helix-like DNA-binding domain superfamily/Winged helix DNA-binding domain"/>
    <property type="match status" value="2"/>
</dbReference>
<evidence type="ECO:0000313" key="6">
    <source>
        <dbReference type="EMBL" id="EME69603.1"/>
    </source>
</evidence>
<dbReference type="PANTHER" id="PTHR30419">
    <property type="entry name" value="HTH-TYPE TRANSCRIPTIONAL REGULATOR YBHD"/>
    <property type="match status" value="1"/>
</dbReference>
<dbReference type="InterPro" id="IPR005119">
    <property type="entry name" value="LysR_subst-bd"/>
</dbReference>
<accession>M3AA37</accession>
<dbReference type="SUPFAM" id="SSF46785">
    <property type="entry name" value="Winged helix' DNA-binding domain"/>
    <property type="match status" value="2"/>
</dbReference>
<evidence type="ECO:0000313" key="7">
    <source>
        <dbReference type="Proteomes" id="UP000011744"/>
    </source>
</evidence>
<protein>
    <submittedName>
        <fullName evidence="6">LysR family transcriptional regulator</fullName>
    </submittedName>
</protein>
<organism evidence="6 7">
    <name type="scientific">Paramagnetospirillum caucaseum</name>
    <dbReference type="NCBI Taxonomy" id="1244869"/>
    <lineage>
        <taxon>Bacteria</taxon>
        <taxon>Pseudomonadati</taxon>
        <taxon>Pseudomonadota</taxon>
        <taxon>Alphaproteobacteria</taxon>
        <taxon>Rhodospirillales</taxon>
        <taxon>Magnetospirillaceae</taxon>
        <taxon>Paramagnetospirillum</taxon>
    </lineage>
</organism>
<dbReference type="GO" id="GO:0003677">
    <property type="term" value="F:DNA binding"/>
    <property type="evidence" value="ECO:0007669"/>
    <property type="project" value="UniProtKB-KW"/>
</dbReference>
<dbReference type="RefSeq" id="WP_008618041.1">
    <property type="nucleotide sequence ID" value="NZ_AONQ01000031.1"/>
</dbReference>
<feature type="domain" description="HTH lysR-type" evidence="5">
    <location>
        <begin position="13"/>
        <end position="70"/>
    </location>
</feature>
<dbReference type="PANTHER" id="PTHR30419:SF14">
    <property type="entry name" value="LYSR FAMILY TRANSCRIPTIONAL REGULATOR"/>
    <property type="match status" value="1"/>
</dbReference>
<dbReference type="Gene3D" id="3.40.190.10">
    <property type="entry name" value="Periplasmic binding protein-like II"/>
    <property type="match status" value="2"/>
</dbReference>
<gene>
    <name evidence="6" type="ORF">H261_12734</name>
</gene>
<comment type="similarity">
    <text evidence="1">Belongs to the LysR transcriptional regulatory family.</text>
</comment>
<keyword evidence="7" id="KW-1185">Reference proteome</keyword>
<dbReference type="GO" id="GO:0005829">
    <property type="term" value="C:cytosol"/>
    <property type="evidence" value="ECO:0007669"/>
    <property type="project" value="TreeGrafter"/>
</dbReference>
<keyword evidence="2" id="KW-0805">Transcription regulation</keyword>
<dbReference type="Pfam" id="PF03466">
    <property type="entry name" value="LysR_substrate"/>
    <property type="match status" value="1"/>
</dbReference>
<dbReference type="AlphaFoldDB" id="M3AA37"/>
<dbReference type="PATRIC" id="fig|1244869.3.peg.2569"/>
<dbReference type="EMBL" id="AONQ01000031">
    <property type="protein sequence ID" value="EME69603.1"/>
    <property type="molecule type" value="Genomic_DNA"/>
</dbReference>
<evidence type="ECO:0000256" key="4">
    <source>
        <dbReference type="ARBA" id="ARBA00023163"/>
    </source>
</evidence>
<comment type="caution">
    <text evidence="6">The sequence shown here is derived from an EMBL/GenBank/DDBJ whole genome shotgun (WGS) entry which is preliminary data.</text>
</comment>
<name>M3AA37_9PROT</name>
<sequence length="421" mass="45071">MGSAGMDIIDPEQGLSHLRAFLSVAMTGSIAKSSDDILKASSAITRSIRELEGALGVALFERRPRGMLINAYGNAVLLRAVRIHDQAEQVADELCRSKSLGAISRNVVFNLMFSGRKLQLLEQLSELRHLSAAAAKLGVSQAGASMSLSRIESSVGQPLFHRMLQGMMATDTADKLVAAGKRVFAELRHMEADISAIAGTQQGTVIIGALPLGRTYILPTAIAHALKSLPNIRVKMVEAPYDVLVSGLRTGDIDLIFGALRPEVLCRGLITEPLFSDRIGILARTGHPLAGLSGIPLGDLLNEQWILPRSDAPGRRLIDDSFAELGLSLPKASVESGDLAIVRQLLRSSDMLTAMSPRQMRVEIESGMLVELPVALGQTTRRIGLTLRDGARLPPIAHSILDSIRLHARDHSGKTGAPGHG</sequence>
<dbReference type="PROSITE" id="PS50931">
    <property type="entry name" value="HTH_LYSR"/>
    <property type="match status" value="2"/>
</dbReference>
<dbReference type="STRING" id="1244869.H261_12734"/>
<dbReference type="InterPro" id="IPR036390">
    <property type="entry name" value="WH_DNA-bd_sf"/>
</dbReference>
<evidence type="ECO:0000256" key="3">
    <source>
        <dbReference type="ARBA" id="ARBA00023125"/>
    </source>
</evidence>
<dbReference type="GO" id="GO:0003700">
    <property type="term" value="F:DNA-binding transcription factor activity"/>
    <property type="evidence" value="ECO:0007669"/>
    <property type="project" value="InterPro"/>
</dbReference>
<dbReference type="OrthoDB" id="7840053at2"/>
<evidence type="ECO:0000256" key="2">
    <source>
        <dbReference type="ARBA" id="ARBA00023015"/>
    </source>
</evidence>
<reference evidence="6 7" key="1">
    <citation type="journal article" date="2014" name="Genome Announc.">
        <title>Draft Genome Sequence of Magnetospirillum sp. Strain SO-1, a Freshwater Magnetotactic Bacterium Isolated from the Ol'khovka River, Russia.</title>
        <authorList>
            <person name="Grouzdev D.S."/>
            <person name="Dziuba M.V."/>
            <person name="Sukhacheva M.S."/>
            <person name="Mardanov A.V."/>
            <person name="Beletskiy A.V."/>
            <person name="Kuznetsov B.B."/>
            <person name="Skryabin K.G."/>
        </authorList>
    </citation>
    <scope>NUCLEOTIDE SEQUENCE [LARGE SCALE GENOMIC DNA]</scope>
    <source>
        <strain evidence="6 7">SO-1</strain>
    </source>
</reference>
<evidence type="ECO:0000259" key="5">
    <source>
        <dbReference type="PROSITE" id="PS50931"/>
    </source>
</evidence>
<dbReference type="Pfam" id="PF00126">
    <property type="entry name" value="HTH_1"/>
    <property type="match status" value="2"/>
</dbReference>
<dbReference type="SUPFAM" id="SSF53850">
    <property type="entry name" value="Periplasmic binding protein-like II"/>
    <property type="match status" value="1"/>
</dbReference>
<keyword evidence="4" id="KW-0804">Transcription</keyword>
<dbReference type="Proteomes" id="UP000011744">
    <property type="component" value="Unassembled WGS sequence"/>
</dbReference>
<evidence type="ECO:0000256" key="1">
    <source>
        <dbReference type="ARBA" id="ARBA00009437"/>
    </source>
</evidence>
<dbReference type="eggNOG" id="COG0583">
    <property type="taxonomic scope" value="Bacteria"/>
</dbReference>
<dbReference type="InterPro" id="IPR036388">
    <property type="entry name" value="WH-like_DNA-bd_sf"/>
</dbReference>
<dbReference type="InterPro" id="IPR000847">
    <property type="entry name" value="LysR_HTH_N"/>
</dbReference>
<keyword evidence="3" id="KW-0238">DNA-binding</keyword>
<feature type="domain" description="HTH lysR-type" evidence="5">
    <location>
        <begin position="116"/>
        <end position="170"/>
    </location>
</feature>
<dbReference type="InterPro" id="IPR050950">
    <property type="entry name" value="HTH-type_LysR_regulators"/>
</dbReference>
<proteinExistence type="inferred from homology"/>